<dbReference type="InterPro" id="IPR036188">
    <property type="entry name" value="FAD/NAD-bd_sf"/>
</dbReference>
<dbReference type="PANTHER" id="PTHR42685">
    <property type="entry name" value="GERANYLGERANYL DIPHOSPHATE REDUCTASE"/>
    <property type="match status" value="1"/>
</dbReference>
<dbReference type="AlphaFoldDB" id="A0A0E9N4V3"/>
<dbReference type="InterPro" id="IPR002938">
    <property type="entry name" value="FAD-bd"/>
</dbReference>
<dbReference type="SUPFAM" id="SSF51905">
    <property type="entry name" value="FAD/NAD(P)-binding domain"/>
    <property type="match status" value="1"/>
</dbReference>
<organism evidence="3 4">
    <name type="scientific">Flavihumibacter petaseus NBRC 106054</name>
    <dbReference type="NCBI Taxonomy" id="1220578"/>
    <lineage>
        <taxon>Bacteria</taxon>
        <taxon>Pseudomonadati</taxon>
        <taxon>Bacteroidota</taxon>
        <taxon>Chitinophagia</taxon>
        <taxon>Chitinophagales</taxon>
        <taxon>Chitinophagaceae</taxon>
        <taxon>Flavihumibacter</taxon>
    </lineage>
</organism>
<dbReference type="STRING" id="1220578.FPE01S_04_02300"/>
<dbReference type="InterPro" id="IPR050407">
    <property type="entry name" value="Geranylgeranyl_reductase"/>
</dbReference>
<dbReference type="Gene3D" id="3.50.50.60">
    <property type="entry name" value="FAD/NAD(P)-binding domain"/>
    <property type="match status" value="1"/>
</dbReference>
<gene>
    <name evidence="3" type="ORF">FPE01S_04_02300</name>
</gene>
<dbReference type="PRINTS" id="PR00420">
    <property type="entry name" value="RNGMNOXGNASE"/>
</dbReference>
<dbReference type="GO" id="GO:0071949">
    <property type="term" value="F:FAD binding"/>
    <property type="evidence" value="ECO:0007669"/>
    <property type="project" value="InterPro"/>
</dbReference>
<dbReference type="Proteomes" id="UP000033121">
    <property type="component" value="Unassembled WGS sequence"/>
</dbReference>
<sequence>MKQVTTYDVIVAGGGLAGLSAAILLGRQGYQVMLIEKNFYPVQRVCGEYIGEESRDFLMHLGCEFPDPEFPKIRNLQVSAPDGSFLFAPLNPGGFGASRYGLDARLAGLARSAGVEILEGHKVDDITFESNQHHVFVGKQVFACQVALGCFGKRSNLDVRWKRSFIGGKPHKLNNYIGIKYHIRCDLPADRIALHNFQDGYCGISAVEGGEYCLCYMTSAANLGLCNNSISAMEQEILCRNPHLARIWKTATFVSANPVSISQISFSPKKSVESHVLMAGDSAGMISPLCGNGMSMALRAGKMAAGAADGFLRGQLSRASMENVYSRQWARNFSSRLRAGRIIQRFFGDPALTRLLVGTAKKVPMLTQFLIRQTHGNAY</sequence>
<keyword evidence="1" id="KW-0472">Membrane</keyword>
<keyword evidence="1" id="KW-1133">Transmembrane helix</keyword>
<reference evidence="3 4" key="1">
    <citation type="submission" date="2015-04" db="EMBL/GenBank/DDBJ databases">
        <title>Whole genome shotgun sequence of Flavihumibacter petaseus NBRC 106054.</title>
        <authorList>
            <person name="Miyazawa S."/>
            <person name="Hosoyama A."/>
            <person name="Hashimoto M."/>
            <person name="Noguchi M."/>
            <person name="Tsuchikane K."/>
            <person name="Ohji S."/>
            <person name="Yamazoe A."/>
            <person name="Ichikawa N."/>
            <person name="Kimura A."/>
            <person name="Fujita N."/>
        </authorList>
    </citation>
    <scope>NUCLEOTIDE SEQUENCE [LARGE SCALE GENOMIC DNA]</scope>
    <source>
        <strain evidence="3 4">NBRC 106054</strain>
    </source>
</reference>
<dbReference type="PANTHER" id="PTHR42685:SF19">
    <property type="entry name" value="POSSIBLE OXIDOREDUCTASE"/>
    <property type="match status" value="1"/>
</dbReference>
<name>A0A0E9N4V3_9BACT</name>
<accession>A0A0E9N4V3</accession>
<dbReference type="EMBL" id="BBWV01000004">
    <property type="protein sequence ID" value="GAO44987.1"/>
    <property type="molecule type" value="Genomic_DNA"/>
</dbReference>
<keyword evidence="4" id="KW-1185">Reference proteome</keyword>
<comment type="caution">
    <text evidence="3">The sequence shown here is derived from an EMBL/GenBank/DDBJ whole genome shotgun (WGS) entry which is preliminary data.</text>
</comment>
<proteinExistence type="predicted"/>
<dbReference type="Pfam" id="PF01494">
    <property type="entry name" value="FAD_binding_3"/>
    <property type="match status" value="1"/>
</dbReference>
<evidence type="ECO:0000259" key="2">
    <source>
        <dbReference type="Pfam" id="PF01494"/>
    </source>
</evidence>
<dbReference type="RefSeq" id="WP_046370972.1">
    <property type="nucleotide sequence ID" value="NZ_BBWV01000004.1"/>
</dbReference>
<feature type="domain" description="FAD-binding" evidence="2">
    <location>
        <begin position="7"/>
        <end position="63"/>
    </location>
</feature>
<evidence type="ECO:0000313" key="3">
    <source>
        <dbReference type="EMBL" id="GAO44987.1"/>
    </source>
</evidence>
<evidence type="ECO:0000256" key="1">
    <source>
        <dbReference type="SAM" id="Phobius"/>
    </source>
</evidence>
<protein>
    <submittedName>
        <fullName evidence="3">Putative oxidoreductase</fullName>
    </submittedName>
</protein>
<keyword evidence="1" id="KW-0812">Transmembrane</keyword>
<feature type="transmembrane region" description="Helical" evidence="1">
    <location>
        <begin position="6"/>
        <end position="25"/>
    </location>
</feature>
<evidence type="ECO:0000313" key="4">
    <source>
        <dbReference type="Proteomes" id="UP000033121"/>
    </source>
</evidence>